<comment type="catalytic activity">
    <reaction evidence="13">
        <text>a 1,2-diacyl-sn-glycero-3-phosphoethanolamine(out) + ATP + H2O = a 1,2-diacyl-sn-glycero-3-phosphoethanolamine(in) + ADP + phosphate + H(+)</text>
        <dbReference type="Rhea" id="RHEA:66132"/>
        <dbReference type="ChEBI" id="CHEBI:15377"/>
        <dbReference type="ChEBI" id="CHEBI:15378"/>
        <dbReference type="ChEBI" id="CHEBI:30616"/>
        <dbReference type="ChEBI" id="CHEBI:43474"/>
        <dbReference type="ChEBI" id="CHEBI:64612"/>
        <dbReference type="ChEBI" id="CHEBI:456216"/>
    </reaction>
    <physiologicalReaction direction="left-to-right" evidence="13">
        <dbReference type="Rhea" id="RHEA:66133"/>
    </physiologicalReaction>
</comment>
<dbReference type="GO" id="GO:0005802">
    <property type="term" value="C:trans-Golgi network"/>
    <property type="evidence" value="ECO:0007669"/>
    <property type="project" value="TreeGrafter"/>
</dbReference>
<keyword evidence="5 16" id="KW-0479">Metal-binding</keyword>
<feature type="domain" description="P-type ATPase N-terminal" evidence="19">
    <location>
        <begin position="45"/>
        <end position="110"/>
    </location>
</feature>
<dbReference type="STRING" id="246404.A0A507FI62"/>
<dbReference type="PANTHER" id="PTHR24092:SF150">
    <property type="entry name" value="PHOSPHOLIPID-TRANSPORTING ATPASE"/>
    <property type="match status" value="1"/>
</dbReference>
<feature type="binding site" evidence="15">
    <location>
        <position position="872"/>
    </location>
    <ligand>
        <name>ATP</name>
        <dbReference type="ChEBI" id="CHEBI:30616"/>
    </ligand>
</feature>
<dbReference type="GO" id="GO:0000287">
    <property type="term" value="F:magnesium ion binding"/>
    <property type="evidence" value="ECO:0007669"/>
    <property type="project" value="UniProtKB-UniRule"/>
</dbReference>
<dbReference type="GO" id="GO:0032456">
    <property type="term" value="P:endocytic recycling"/>
    <property type="evidence" value="ECO:0007669"/>
    <property type="project" value="TreeGrafter"/>
</dbReference>
<dbReference type="Pfam" id="PF16212">
    <property type="entry name" value="PhoLip_ATPase_C"/>
    <property type="match status" value="1"/>
</dbReference>
<gene>
    <name evidence="21" type="ORF">CcCBS67573_g02817</name>
</gene>
<evidence type="ECO:0000256" key="3">
    <source>
        <dbReference type="ARBA" id="ARBA00008109"/>
    </source>
</evidence>
<keyword evidence="22" id="KW-1185">Reference proteome</keyword>
<evidence type="ECO:0000256" key="1">
    <source>
        <dbReference type="ARBA" id="ARBA00004141"/>
    </source>
</evidence>
<evidence type="ECO:0000256" key="7">
    <source>
        <dbReference type="ARBA" id="ARBA00022840"/>
    </source>
</evidence>
<evidence type="ECO:0000256" key="16">
    <source>
        <dbReference type="PIRSR" id="PIRSR606539-3"/>
    </source>
</evidence>
<dbReference type="GO" id="GO:0006892">
    <property type="term" value="P:post-Golgi vesicle-mediated transport"/>
    <property type="evidence" value="ECO:0007669"/>
    <property type="project" value="TreeGrafter"/>
</dbReference>
<dbReference type="InterPro" id="IPR032630">
    <property type="entry name" value="P_typ_ATPase_c"/>
</dbReference>
<dbReference type="InterPro" id="IPR008250">
    <property type="entry name" value="ATPase_P-typ_transduc_dom_A_sf"/>
</dbReference>
<dbReference type="NCBIfam" id="TIGR01652">
    <property type="entry name" value="ATPase-Plipid"/>
    <property type="match status" value="1"/>
</dbReference>
<accession>A0A507FI62</accession>
<dbReference type="InterPro" id="IPR059000">
    <property type="entry name" value="ATPase_P-type_domA"/>
</dbReference>
<dbReference type="Pfam" id="PF16209">
    <property type="entry name" value="PhoLip_ATPase_N"/>
    <property type="match status" value="1"/>
</dbReference>
<dbReference type="EMBL" id="QEAP01000064">
    <property type="protein sequence ID" value="TPX75902.1"/>
    <property type="molecule type" value="Genomic_DNA"/>
</dbReference>
<keyword evidence="8 16" id="KW-0460">Magnesium</keyword>
<feature type="binding site" evidence="15">
    <location>
        <position position="420"/>
    </location>
    <ligand>
        <name>ATP</name>
        <dbReference type="ChEBI" id="CHEBI:30616"/>
    </ligand>
</feature>
<dbReference type="SUPFAM" id="SSF81653">
    <property type="entry name" value="Calcium ATPase, transduction domain A"/>
    <property type="match status" value="1"/>
</dbReference>
<dbReference type="InterPro" id="IPR044492">
    <property type="entry name" value="P_typ_ATPase_HD_dom"/>
</dbReference>
<feature type="binding site" evidence="16">
    <location>
        <position position="873"/>
    </location>
    <ligand>
        <name>Mg(2+)</name>
        <dbReference type="ChEBI" id="CHEBI:18420"/>
    </ligand>
</feature>
<dbReference type="Pfam" id="PF13246">
    <property type="entry name" value="Cation_ATPase"/>
    <property type="match status" value="1"/>
</dbReference>
<dbReference type="EC" id="7.6.2.1" evidence="17"/>
<dbReference type="InterPro" id="IPR023299">
    <property type="entry name" value="ATPase_P-typ_cyto_dom_N"/>
</dbReference>
<feature type="binding site" evidence="15">
    <location>
        <position position="514"/>
    </location>
    <ligand>
        <name>ATP</name>
        <dbReference type="ChEBI" id="CHEBI:30616"/>
    </ligand>
</feature>
<evidence type="ECO:0000256" key="9">
    <source>
        <dbReference type="ARBA" id="ARBA00022967"/>
    </source>
</evidence>
<dbReference type="InterPro" id="IPR023298">
    <property type="entry name" value="ATPase_P-typ_TM_dom_sf"/>
</dbReference>
<dbReference type="InterPro" id="IPR018303">
    <property type="entry name" value="ATPase_P-typ_P_site"/>
</dbReference>
<feature type="binding site" evidence="15">
    <location>
        <position position="555"/>
    </location>
    <ligand>
        <name>ATP</name>
        <dbReference type="ChEBI" id="CHEBI:30616"/>
    </ligand>
</feature>
<keyword evidence="6 15" id="KW-0547">Nucleotide-binding</keyword>
<feature type="binding site" evidence="15">
    <location>
        <position position="873"/>
    </location>
    <ligand>
        <name>ATP</name>
        <dbReference type="ChEBI" id="CHEBI:30616"/>
    </ligand>
</feature>
<dbReference type="GO" id="GO:0016887">
    <property type="term" value="F:ATP hydrolysis activity"/>
    <property type="evidence" value="ECO:0007669"/>
    <property type="project" value="InterPro"/>
</dbReference>
<evidence type="ECO:0000259" key="18">
    <source>
        <dbReference type="Pfam" id="PF00122"/>
    </source>
</evidence>
<dbReference type="PANTHER" id="PTHR24092">
    <property type="entry name" value="PROBABLE PHOSPHOLIPID-TRANSPORTING ATPASE"/>
    <property type="match status" value="1"/>
</dbReference>
<dbReference type="OrthoDB" id="377733at2759"/>
<dbReference type="InterPro" id="IPR001757">
    <property type="entry name" value="P_typ_ATPase"/>
</dbReference>
<feature type="binding site" evidence="15">
    <location>
        <position position="694"/>
    </location>
    <ligand>
        <name>ATP</name>
        <dbReference type="ChEBI" id="CHEBI:30616"/>
    </ligand>
</feature>
<feature type="binding site" evidence="15">
    <location>
        <position position="842"/>
    </location>
    <ligand>
        <name>ATP</name>
        <dbReference type="ChEBI" id="CHEBI:30616"/>
    </ligand>
</feature>
<feature type="binding site" evidence="15">
    <location>
        <position position="848"/>
    </location>
    <ligand>
        <name>ATP</name>
        <dbReference type="ChEBI" id="CHEBI:30616"/>
    </ligand>
</feature>
<evidence type="ECO:0000259" key="19">
    <source>
        <dbReference type="Pfam" id="PF16209"/>
    </source>
</evidence>
<evidence type="ECO:0000256" key="2">
    <source>
        <dbReference type="ARBA" id="ARBA00004308"/>
    </source>
</evidence>
<dbReference type="SFLD" id="SFLDF00027">
    <property type="entry name" value="p-type_atpase"/>
    <property type="match status" value="1"/>
</dbReference>
<dbReference type="Proteomes" id="UP000320333">
    <property type="component" value="Unassembled WGS sequence"/>
</dbReference>
<dbReference type="Gene3D" id="3.40.1110.10">
    <property type="entry name" value="Calcium-transporting ATPase, cytoplasmic domain N"/>
    <property type="match status" value="1"/>
</dbReference>
<keyword evidence="4 17" id="KW-0812">Transmembrane</keyword>
<dbReference type="SFLD" id="SFLDS00003">
    <property type="entry name" value="Haloacid_Dehalogenase"/>
    <property type="match status" value="1"/>
</dbReference>
<dbReference type="InterPro" id="IPR036412">
    <property type="entry name" value="HAD-like_sf"/>
</dbReference>
<evidence type="ECO:0000256" key="6">
    <source>
        <dbReference type="ARBA" id="ARBA00022741"/>
    </source>
</evidence>
<comment type="cofactor">
    <cofactor evidence="16">
        <name>Mg(2+)</name>
        <dbReference type="ChEBI" id="CHEBI:18420"/>
    </cofactor>
</comment>
<feature type="binding site" evidence="16">
    <location>
        <position position="420"/>
    </location>
    <ligand>
        <name>Mg(2+)</name>
        <dbReference type="ChEBI" id="CHEBI:18420"/>
    </ligand>
</feature>
<feature type="binding site" evidence="15">
    <location>
        <position position="418"/>
    </location>
    <ligand>
        <name>ATP</name>
        <dbReference type="ChEBI" id="CHEBI:30616"/>
    </ligand>
</feature>
<evidence type="ECO:0000256" key="12">
    <source>
        <dbReference type="ARBA" id="ARBA00034036"/>
    </source>
</evidence>
<feature type="binding site" evidence="15">
    <location>
        <position position="419"/>
    </location>
    <ligand>
        <name>ATP</name>
        <dbReference type="ChEBI" id="CHEBI:30616"/>
    </ligand>
</feature>
<feature type="domain" description="P-type ATPase A" evidence="18">
    <location>
        <begin position="139"/>
        <end position="202"/>
    </location>
</feature>
<dbReference type="SUPFAM" id="SSF56784">
    <property type="entry name" value="HAD-like"/>
    <property type="match status" value="1"/>
</dbReference>
<feature type="binding site" evidence="15">
    <location>
        <position position="692"/>
    </location>
    <ligand>
        <name>ATP</name>
        <dbReference type="ChEBI" id="CHEBI:30616"/>
    </ligand>
</feature>
<feature type="transmembrane region" description="Helical" evidence="17">
    <location>
        <begin position="1113"/>
        <end position="1132"/>
    </location>
</feature>
<dbReference type="PRINTS" id="PR00119">
    <property type="entry name" value="CATATPASE"/>
</dbReference>
<dbReference type="SUPFAM" id="SSF81665">
    <property type="entry name" value="Calcium ATPase, transmembrane domain M"/>
    <property type="match status" value="1"/>
</dbReference>
<name>A0A507FI62_9FUNG</name>
<comment type="catalytic activity">
    <reaction evidence="12 17">
        <text>ATP + H2O + phospholipidSide 1 = ADP + phosphate + phospholipidSide 2.</text>
        <dbReference type="EC" id="7.6.2.1"/>
    </reaction>
</comment>
<evidence type="ECO:0000259" key="20">
    <source>
        <dbReference type="Pfam" id="PF16212"/>
    </source>
</evidence>
<evidence type="ECO:0000256" key="17">
    <source>
        <dbReference type="RuleBase" id="RU362033"/>
    </source>
</evidence>
<dbReference type="GO" id="GO:0005886">
    <property type="term" value="C:plasma membrane"/>
    <property type="evidence" value="ECO:0007669"/>
    <property type="project" value="TreeGrafter"/>
</dbReference>
<dbReference type="SFLD" id="SFLDG00002">
    <property type="entry name" value="C1.7:_P-type_atpase_like"/>
    <property type="match status" value="1"/>
</dbReference>
<dbReference type="FunFam" id="3.40.1110.10:FF:000126">
    <property type="entry name" value="Phospholipid-transporting ATPase"/>
    <property type="match status" value="1"/>
</dbReference>
<feature type="transmembrane region" description="Helical" evidence="17">
    <location>
        <begin position="1009"/>
        <end position="1027"/>
    </location>
</feature>
<dbReference type="AlphaFoldDB" id="A0A507FI62"/>
<feature type="transmembrane region" description="Helical" evidence="17">
    <location>
        <begin position="1071"/>
        <end position="1093"/>
    </location>
</feature>
<protein>
    <recommendedName>
        <fullName evidence="17">Phospholipid-transporting ATPase</fullName>
        <ecNumber evidence="17">7.6.2.1</ecNumber>
    </recommendedName>
</protein>
<dbReference type="SUPFAM" id="SSF81660">
    <property type="entry name" value="Metal cation-transporting ATPase, ATP-binding domain N"/>
    <property type="match status" value="1"/>
</dbReference>
<feature type="transmembrane region" description="Helical" evidence="17">
    <location>
        <begin position="1039"/>
        <end position="1059"/>
    </location>
</feature>
<evidence type="ECO:0000313" key="21">
    <source>
        <dbReference type="EMBL" id="TPX75902.1"/>
    </source>
</evidence>
<feature type="transmembrane region" description="Helical" evidence="17">
    <location>
        <begin position="926"/>
        <end position="946"/>
    </location>
</feature>
<feature type="binding site" evidence="15">
    <location>
        <position position="693"/>
    </location>
    <ligand>
        <name>ATP</name>
        <dbReference type="ChEBI" id="CHEBI:30616"/>
    </ligand>
</feature>
<organism evidence="21 22">
    <name type="scientific">Chytriomyces confervae</name>
    <dbReference type="NCBI Taxonomy" id="246404"/>
    <lineage>
        <taxon>Eukaryota</taxon>
        <taxon>Fungi</taxon>
        <taxon>Fungi incertae sedis</taxon>
        <taxon>Chytridiomycota</taxon>
        <taxon>Chytridiomycota incertae sedis</taxon>
        <taxon>Chytridiomycetes</taxon>
        <taxon>Chytridiales</taxon>
        <taxon>Chytriomycetaceae</taxon>
        <taxon>Chytriomyces</taxon>
    </lineage>
</organism>
<evidence type="ECO:0000256" key="8">
    <source>
        <dbReference type="ARBA" id="ARBA00022842"/>
    </source>
</evidence>
<evidence type="ECO:0000256" key="5">
    <source>
        <dbReference type="ARBA" id="ARBA00022723"/>
    </source>
</evidence>
<evidence type="ECO:0000256" key="15">
    <source>
        <dbReference type="PIRSR" id="PIRSR606539-2"/>
    </source>
</evidence>
<dbReference type="FunFam" id="2.70.150.10:FF:000026">
    <property type="entry name" value="Phospholipid-transporting ATPase"/>
    <property type="match status" value="1"/>
</dbReference>
<evidence type="ECO:0000256" key="14">
    <source>
        <dbReference type="PIRSR" id="PIRSR606539-1"/>
    </source>
</evidence>
<dbReference type="NCBIfam" id="TIGR01494">
    <property type="entry name" value="ATPase_P-type"/>
    <property type="match status" value="2"/>
</dbReference>
<feature type="transmembrane region" description="Helical" evidence="17">
    <location>
        <begin position="306"/>
        <end position="326"/>
    </location>
</feature>
<comment type="caution">
    <text evidence="21">The sequence shown here is derived from an EMBL/GenBank/DDBJ whole genome shotgun (WGS) entry which is preliminary data.</text>
</comment>
<feature type="domain" description="P-type ATPase C-terminal" evidence="20">
    <location>
        <begin position="895"/>
        <end position="1146"/>
    </location>
</feature>
<feature type="transmembrane region" description="Helical" evidence="17">
    <location>
        <begin position="346"/>
        <end position="370"/>
    </location>
</feature>
<evidence type="ECO:0000256" key="13">
    <source>
        <dbReference type="ARBA" id="ARBA00049128"/>
    </source>
</evidence>
<keyword evidence="10 17" id="KW-1133">Transmembrane helix</keyword>
<keyword evidence="11 17" id="KW-0472">Membrane</keyword>
<evidence type="ECO:0000313" key="22">
    <source>
        <dbReference type="Proteomes" id="UP000320333"/>
    </source>
</evidence>
<dbReference type="CDD" id="cd02073">
    <property type="entry name" value="P-type_ATPase_APLT_Dnf-like"/>
    <property type="match status" value="1"/>
</dbReference>
<sequence length="1214" mass="137321">MEREGDSLLTNLQKRLGIVDTRYDHGPQQKGGRVRLQDSEQRTIVINDTVKNSVRDFSGNSISTTKYTIATFLFKFLYEQFSRYANLFFLFIGSIQQVPNLSPVNRFGTILPLSIVILASAVKELAEDSKRARADANVNASKVKTLNGSQFIDKKWKDVVVGDIVRVENGQFFPADLILLSSSEPDALCYIETSNLDGETNLKIRQGIPETSHLLDPEAVSLLSGTIKSEHPNNSLYTYEGTITFLGGKTVPLDPAQLLLRGAMLRNTKWIYGIVVFTGHETKLMRNATAAPIKSTKVERSVNKQIIFLFLVLMTLSTLCAVGSLLRTLTSNFELDILKVERSYAVVQFFLDILTFMILFNNLIPLSLIVTMELVKYYIASLINSDLDMYYEPADTPATCRTSSLVEELGQVDFIFSDKTGTLTCNVMEFKMCSIGGIGYAETVPDDKKASVDERGRVEGYFDFKTLLKNAETHETANVIAEFSTLLAVCHTVIPERDENDPSKIVYQASSPDEAALVSGVQLLGYNFHTRRPKSVSVDHNSYTHEYEVLNINEFNSTRKRMSALIRMPDGSIKLYIKGADTVIMERLAKQGNLYVDATSIHLEEYANEGLRTLCLAYRDVSESEYTEWSRIYDRAATTINNRQDALDEAAEMIERDLILLGATAIEDKLQDGVPDTIHTLATAGIKLWVLTGDRQETAINIGFSCKLLTEEMTIIVCNESNLLDTKLFLQEKLDYLKKALAASETDLSQSQAHSGNFIHRFFHRVEKAGEWLSDRRSLSNVMNFLKKSEDDAFFIDKDRVVDTEPFALVIDGRTLEFALTNEVKLIFLELACLCKAVVCCRVSPLQKALVVGLVKQNVEGAITLAIGDGANDVGMIQAAHVGVGISGMEGLQAARSADVAIAQFRYLQKLLLVHGGWAYTRMSKLILYCFYKNITLYLIQFWFAFDNGFSGQTLFESWMQSCYNVMFTLLQPVALGIFDQYVSARMLDRYPQLYKLGQRSEFYNNKTFLFWTFNSFLHSFMIYWLMKVTCTESQMLANGQVVNIWFVGMNLYTVDIILVTMKAATTASTWTWFTTLSVLGSLVAWITLFPLYALLAPMINLSPELYGIPGPLYSSVTFLATLFIVPVLPLVRDFVWKFYKRTYWPRSYHIIQEIQAYNIPDYRPRMEWFKKAVYKVRQIQRLKRSRGFAFSQTETGQANLIRNYDTTIRKPRG</sequence>
<evidence type="ECO:0000256" key="10">
    <source>
        <dbReference type="ARBA" id="ARBA00022989"/>
    </source>
</evidence>
<dbReference type="Gene3D" id="2.70.150.10">
    <property type="entry name" value="Calcium-transporting ATPase, cytoplasmic transduction domain A"/>
    <property type="match status" value="1"/>
</dbReference>
<reference evidence="21 22" key="1">
    <citation type="journal article" date="2019" name="Sci. Rep.">
        <title>Comparative genomics of chytrid fungi reveal insights into the obligate biotrophic and pathogenic lifestyle of Synchytrium endobioticum.</title>
        <authorList>
            <person name="van de Vossenberg B.T.L.H."/>
            <person name="Warris S."/>
            <person name="Nguyen H.D.T."/>
            <person name="van Gent-Pelzer M.P.E."/>
            <person name="Joly D.L."/>
            <person name="van de Geest H.C."/>
            <person name="Bonants P.J.M."/>
            <person name="Smith D.S."/>
            <person name="Levesque C.A."/>
            <person name="van der Lee T.A.J."/>
        </authorList>
    </citation>
    <scope>NUCLEOTIDE SEQUENCE [LARGE SCALE GENOMIC DNA]</scope>
    <source>
        <strain evidence="21 22">CBS 675.73</strain>
    </source>
</reference>
<dbReference type="Pfam" id="PF00122">
    <property type="entry name" value="E1-E2_ATPase"/>
    <property type="match status" value="1"/>
</dbReference>
<dbReference type="PROSITE" id="PS00154">
    <property type="entry name" value="ATPASE_E1_E2"/>
    <property type="match status" value="1"/>
</dbReference>
<dbReference type="InterPro" id="IPR023214">
    <property type="entry name" value="HAD_sf"/>
</dbReference>
<evidence type="ECO:0000256" key="11">
    <source>
        <dbReference type="ARBA" id="ARBA00023136"/>
    </source>
</evidence>
<dbReference type="GO" id="GO:0045332">
    <property type="term" value="P:phospholipid translocation"/>
    <property type="evidence" value="ECO:0007669"/>
    <property type="project" value="TreeGrafter"/>
</dbReference>
<feature type="transmembrane region" description="Helical" evidence="17">
    <location>
        <begin position="966"/>
        <end position="988"/>
    </location>
</feature>
<keyword evidence="9 17" id="KW-1278">Translocase</keyword>
<dbReference type="GO" id="GO:0140326">
    <property type="term" value="F:ATPase-coupled intramembrane lipid transporter activity"/>
    <property type="evidence" value="ECO:0007669"/>
    <property type="project" value="UniProtKB-EC"/>
</dbReference>
<feature type="binding site" evidence="15">
    <location>
        <position position="612"/>
    </location>
    <ligand>
        <name>ATP</name>
        <dbReference type="ChEBI" id="CHEBI:30616"/>
    </ligand>
</feature>
<feature type="active site" description="4-aspartylphosphate intermediate" evidence="14">
    <location>
        <position position="418"/>
    </location>
</feature>
<feature type="binding site" evidence="16">
    <location>
        <position position="418"/>
    </location>
    <ligand>
        <name>Mg(2+)</name>
        <dbReference type="ChEBI" id="CHEBI:18420"/>
    </ligand>
</feature>
<comment type="subcellular location">
    <subcellularLocation>
        <location evidence="2">Endomembrane system</location>
    </subcellularLocation>
    <subcellularLocation>
        <location evidence="1 17">Membrane</location>
        <topology evidence="1 17">Multi-pass membrane protein</topology>
    </subcellularLocation>
</comment>
<evidence type="ECO:0000256" key="4">
    <source>
        <dbReference type="ARBA" id="ARBA00022692"/>
    </source>
</evidence>
<feature type="binding site" evidence="15">
    <location>
        <position position="578"/>
    </location>
    <ligand>
        <name>ATP</name>
        <dbReference type="ChEBI" id="CHEBI:30616"/>
    </ligand>
</feature>
<comment type="similarity">
    <text evidence="3 17">Belongs to the cation transport ATPase (P-type) (TC 3.A.3) family. Type IV subfamily.</text>
</comment>
<proteinExistence type="inferred from homology"/>
<dbReference type="InterPro" id="IPR006539">
    <property type="entry name" value="P-type_ATPase_IV"/>
</dbReference>
<feature type="binding site" evidence="16">
    <location>
        <position position="869"/>
    </location>
    <ligand>
        <name>Mg(2+)</name>
        <dbReference type="ChEBI" id="CHEBI:18420"/>
    </ligand>
</feature>
<dbReference type="GO" id="GO:0005524">
    <property type="term" value="F:ATP binding"/>
    <property type="evidence" value="ECO:0007669"/>
    <property type="project" value="UniProtKB-UniRule"/>
</dbReference>
<keyword evidence="7 15" id="KW-0067">ATP-binding</keyword>
<dbReference type="InterPro" id="IPR032631">
    <property type="entry name" value="P-type_ATPase_N"/>
</dbReference>
<dbReference type="Gene3D" id="3.40.50.1000">
    <property type="entry name" value="HAD superfamily/HAD-like"/>
    <property type="match status" value="1"/>
</dbReference>